<dbReference type="EMBL" id="QAOT01000017">
    <property type="protein sequence ID" value="PTR14275.1"/>
    <property type="molecule type" value="Genomic_DNA"/>
</dbReference>
<protein>
    <submittedName>
        <fullName evidence="2">Lysophospholipase L1-like esterase</fullName>
    </submittedName>
</protein>
<dbReference type="InterPro" id="IPR013830">
    <property type="entry name" value="SGNH_hydro"/>
</dbReference>
<comment type="caution">
    <text evidence="2">The sequence shown here is derived from an EMBL/GenBank/DDBJ whole genome shotgun (WGS) entry which is preliminary data.</text>
</comment>
<dbReference type="Pfam" id="PF13472">
    <property type="entry name" value="Lipase_GDSL_2"/>
    <property type="match status" value="1"/>
</dbReference>
<dbReference type="GO" id="GO:0016788">
    <property type="term" value="F:hydrolase activity, acting on ester bonds"/>
    <property type="evidence" value="ECO:0007669"/>
    <property type="project" value="UniProtKB-ARBA"/>
</dbReference>
<reference evidence="2 3" key="1">
    <citation type="submission" date="2018-04" db="EMBL/GenBank/DDBJ databases">
        <title>Genomic Encyclopedia of Type Strains, Phase III (KMG-III): the genomes of soil and plant-associated and newly described type strains.</title>
        <authorList>
            <person name="Whitman W."/>
        </authorList>
    </citation>
    <scope>NUCLEOTIDE SEQUENCE [LARGE SCALE GENOMIC DNA]</scope>
    <source>
        <strain evidence="2 3">KA25</strain>
    </source>
</reference>
<proteinExistence type="predicted"/>
<name>A0A2T5JVS3_9RHOB</name>
<sequence length="250" mass="26173">MRWRPRAGRDALRTGAVLLALVAGGLAAWSLGPGRPAPAPQDRLIALHLPADRPLRLTILGTSLSHGEPWTERLGTALAACRGQGADIAVIARPGSGVDWGVTQVAAVAATRPDVLLIEFAINDADLWDGTGLAASRARHAALLRQLRRASPGTAVFLMTMSPAQGLRGALRPRLGAHYRQYVRMAEEMGAGVIDLHPRWLARPRAERGLGADGLHPDPQVAAQVIVPAVAGLLTRAAGLPGCPPAPVSP</sequence>
<evidence type="ECO:0000313" key="2">
    <source>
        <dbReference type="EMBL" id="PTR14275.1"/>
    </source>
</evidence>
<gene>
    <name evidence="2" type="ORF">C8J28_11744</name>
</gene>
<dbReference type="InterPro" id="IPR036514">
    <property type="entry name" value="SGNH_hydro_sf"/>
</dbReference>
<evidence type="ECO:0000313" key="3">
    <source>
        <dbReference type="Proteomes" id="UP000244060"/>
    </source>
</evidence>
<keyword evidence="3" id="KW-1185">Reference proteome</keyword>
<feature type="domain" description="SGNH hydrolase-type esterase" evidence="1">
    <location>
        <begin position="61"/>
        <end position="220"/>
    </location>
</feature>
<dbReference type="Gene3D" id="3.40.50.1110">
    <property type="entry name" value="SGNH hydrolase"/>
    <property type="match status" value="1"/>
</dbReference>
<dbReference type="SUPFAM" id="SSF52266">
    <property type="entry name" value="SGNH hydrolase"/>
    <property type="match status" value="1"/>
</dbReference>
<dbReference type="RefSeq" id="WP_108221826.1">
    <property type="nucleotide sequence ID" value="NZ_QAOT01000017.1"/>
</dbReference>
<accession>A0A2T5JVS3</accession>
<dbReference type="AlphaFoldDB" id="A0A2T5JVS3"/>
<evidence type="ECO:0000259" key="1">
    <source>
        <dbReference type="Pfam" id="PF13472"/>
    </source>
</evidence>
<organism evidence="2 3">
    <name type="scientific">Cereibacter azotoformans</name>
    <dbReference type="NCBI Taxonomy" id="43057"/>
    <lineage>
        <taxon>Bacteria</taxon>
        <taxon>Pseudomonadati</taxon>
        <taxon>Pseudomonadota</taxon>
        <taxon>Alphaproteobacteria</taxon>
        <taxon>Rhodobacterales</taxon>
        <taxon>Paracoccaceae</taxon>
        <taxon>Cereibacter</taxon>
    </lineage>
</organism>
<dbReference type="CDD" id="cd00229">
    <property type="entry name" value="SGNH_hydrolase"/>
    <property type="match status" value="1"/>
</dbReference>
<dbReference type="Proteomes" id="UP000244060">
    <property type="component" value="Unassembled WGS sequence"/>
</dbReference>
<dbReference type="OrthoDB" id="8347806at2"/>